<evidence type="ECO:0000259" key="3">
    <source>
        <dbReference type="Pfam" id="PF02709"/>
    </source>
</evidence>
<comment type="caution">
    <text evidence="4">The sequence shown here is derived from an EMBL/GenBank/DDBJ whole genome shotgun (WGS) entry which is preliminary data.</text>
</comment>
<dbReference type="RefSeq" id="WP_077113928.1">
    <property type="nucleotide sequence ID" value="NZ_JAFBFH010000029.1"/>
</dbReference>
<dbReference type="PANTHER" id="PTHR43685">
    <property type="entry name" value="GLYCOSYLTRANSFERASE"/>
    <property type="match status" value="1"/>
</dbReference>
<dbReference type="InterPro" id="IPR029044">
    <property type="entry name" value="Nucleotide-diphossugar_trans"/>
</dbReference>
<keyword evidence="1" id="KW-0808">Transferase</keyword>
<dbReference type="Gene3D" id="3.90.550.10">
    <property type="entry name" value="Spore Coat Polysaccharide Biosynthesis Protein SpsA, Chain A"/>
    <property type="match status" value="1"/>
</dbReference>
<proteinExistence type="predicted"/>
<sequence length="305" mass="35827">MLSIIIPTFNQRERLAVTLENLAKQERIEHTTVYVVNDGSTDGTKQWLDELDYSWLVPIHQENRGRSAARNTGINHARSTYVLFLDDDMVVTPHFICAHLAAQQQKEAIYIGEIINIPNEHVDDLFHRKQTCLTFHELDPFEQEDFLVNLGRYFQKWNNEGNDISWTCMVAANVSFPITLFKQVNGFDERFKGWGVEDHELAFRFYQEGGTFQFLKQAKAYHLDHRKKINRTQILENVLYFYKKTGLHPEVKAYVDYVTGKISMNELYRQTMKREPAVHEEPLFFKPNKHLTDKESKGHFHATHH</sequence>
<name>A0ABS2RB81_9BACI</name>
<evidence type="ECO:0000313" key="5">
    <source>
        <dbReference type="Proteomes" id="UP000823485"/>
    </source>
</evidence>
<feature type="domain" description="Galactosyltransferase C-terminal" evidence="3">
    <location>
        <begin position="169"/>
        <end position="225"/>
    </location>
</feature>
<dbReference type="Pfam" id="PF02709">
    <property type="entry name" value="Glyco_transf_7C"/>
    <property type="match status" value="1"/>
</dbReference>
<dbReference type="InterPro" id="IPR050834">
    <property type="entry name" value="Glycosyltransf_2"/>
</dbReference>
<keyword evidence="5" id="KW-1185">Reference proteome</keyword>
<reference evidence="4 5" key="1">
    <citation type="submission" date="2021-01" db="EMBL/GenBank/DDBJ databases">
        <title>Genomic Encyclopedia of Type Strains, Phase IV (KMG-IV): sequencing the most valuable type-strain genomes for metagenomic binning, comparative biology and taxonomic classification.</title>
        <authorList>
            <person name="Goeker M."/>
        </authorList>
    </citation>
    <scope>NUCLEOTIDE SEQUENCE [LARGE SCALE GENOMIC DNA]</scope>
    <source>
        <strain evidence="4 5">DSM 105453</strain>
    </source>
</reference>
<protein>
    <submittedName>
        <fullName evidence="4">Glycosyltransferase involved in cell wall biosynthesis</fullName>
    </submittedName>
</protein>
<dbReference type="Proteomes" id="UP000823485">
    <property type="component" value="Unassembled WGS sequence"/>
</dbReference>
<organism evidence="4 5">
    <name type="scientific">Siminovitchia thermophila</name>
    <dbReference type="NCBI Taxonomy" id="1245522"/>
    <lineage>
        <taxon>Bacteria</taxon>
        <taxon>Bacillati</taxon>
        <taxon>Bacillota</taxon>
        <taxon>Bacilli</taxon>
        <taxon>Bacillales</taxon>
        <taxon>Bacillaceae</taxon>
        <taxon>Siminovitchia</taxon>
    </lineage>
</organism>
<dbReference type="InterPro" id="IPR027791">
    <property type="entry name" value="Galactosyl_T_C"/>
</dbReference>
<evidence type="ECO:0000256" key="1">
    <source>
        <dbReference type="ARBA" id="ARBA00022679"/>
    </source>
</evidence>
<feature type="domain" description="Glycosyltransferase 2-like" evidence="2">
    <location>
        <begin position="3"/>
        <end position="128"/>
    </location>
</feature>
<dbReference type="EMBL" id="JAFBFH010000029">
    <property type="protein sequence ID" value="MBM7716595.1"/>
    <property type="molecule type" value="Genomic_DNA"/>
</dbReference>
<dbReference type="PANTHER" id="PTHR43685:SF3">
    <property type="entry name" value="SLR2126 PROTEIN"/>
    <property type="match status" value="1"/>
</dbReference>
<dbReference type="SUPFAM" id="SSF53448">
    <property type="entry name" value="Nucleotide-diphospho-sugar transferases"/>
    <property type="match status" value="1"/>
</dbReference>
<evidence type="ECO:0000259" key="2">
    <source>
        <dbReference type="Pfam" id="PF00535"/>
    </source>
</evidence>
<dbReference type="InterPro" id="IPR001173">
    <property type="entry name" value="Glyco_trans_2-like"/>
</dbReference>
<dbReference type="Pfam" id="PF00535">
    <property type="entry name" value="Glycos_transf_2"/>
    <property type="match status" value="1"/>
</dbReference>
<evidence type="ECO:0000313" key="4">
    <source>
        <dbReference type="EMBL" id="MBM7716595.1"/>
    </source>
</evidence>
<gene>
    <name evidence="4" type="ORF">JOC94_003616</name>
</gene>
<accession>A0ABS2RB81</accession>